<keyword evidence="2" id="KW-1185">Reference proteome</keyword>
<dbReference type="GO" id="GO:0004386">
    <property type="term" value="F:helicase activity"/>
    <property type="evidence" value="ECO:0007669"/>
    <property type="project" value="UniProtKB-KW"/>
</dbReference>
<organism evidence="1 2">
    <name type="scientific">Cellulomonas marina</name>
    <dbReference type="NCBI Taxonomy" id="988821"/>
    <lineage>
        <taxon>Bacteria</taxon>
        <taxon>Bacillati</taxon>
        <taxon>Actinomycetota</taxon>
        <taxon>Actinomycetes</taxon>
        <taxon>Micrococcales</taxon>
        <taxon>Cellulomonadaceae</taxon>
        <taxon>Cellulomonas</taxon>
    </lineage>
</organism>
<dbReference type="AlphaFoldDB" id="A0A1I0XGE1"/>
<protein>
    <submittedName>
        <fullName evidence="1">Helicase/secretion neighborhood CpaE-like protein</fullName>
    </submittedName>
</protein>
<evidence type="ECO:0000313" key="2">
    <source>
        <dbReference type="Proteomes" id="UP000199012"/>
    </source>
</evidence>
<accession>A0A1I0XGE1</accession>
<dbReference type="InterPro" id="IPR027417">
    <property type="entry name" value="P-loop_NTPase"/>
</dbReference>
<dbReference type="Proteomes" id="UP000199012">
    <property type="component" value="Unassembled WGS sequence"/>
</dbReference>
<gene>
    <name evidence="1" type="ORF">SAMN05421867_10537</name>
</gene>
<evidence type="ECO:0000313" key="1">
    <source>
        <dbReference type="EMBL" id="SFB00072.1"/>
    </source>
</evidence>
<name>A0A1I0XGE1_9CELL</name>
<keyword evidence="1" id="KW-0378">Hydrolase</keyword>
<keyword evidence="1" id="KW-0347">Helicase</keyword>
<dbReference type="SUPFAM" id="SSF52540">
    <property type="entry name" value="P-loop containing nucleoside triphosphate hydrolases"/>
    <property type="match status" value="1"/>
</dbReference>
<dbReference type="STRING" id="988821.SAMN05421867_10537"/>
<dbReference type="Gene3D" id="3.40.50.300">
    <property type="entry name" value="P-loop containing nucleotide triphosphate hydrolases"/>
    <property type="match status" value="1"/>
</dbReference>
<keyword evidence="1" id="KW-0067">ATP-binding</keyword>
<proteinExistence type="predicted"/>
<dbReference type="EMBL" id="FOKA01000005">
    <property type="protein sequence ID" value="SFB00072.1"/>
    <property type="molecule type" value="Genomic_DNA"/>
</dbReference>
<sequence length="226" mass="22238">MLAVVGARGGAGASTVAAALARVGGPRTATVLVDLVPDGAGVDLLVGVEDDAGVRWPDLAGARGALDGDELVALLPRWGPVAVLSADHRRPGLPSPAVVVAALEGLAAVHGLVVLDVGRDALVPVAPRCDAVVLVVPQDLAGVAGALAVLARLADAGAPGVDVLLVTRGPAPGGLGVAEVETALGLRAAARLPHRRSVARAGERGAVGLGGPAARVARRLLDGRSR</sequence>
<reference evidence="1 2" key="1">
    <citation type="submission" date="2016-10" db="EMBL/GenBank/DDBJ databases">
        <authorList>
            <person name="de Groot N.N."/>
        </authorList>
    </citation>
    <scope>NUCLEOTIDE SEQUENCE [LARGE SCALE GENOMIC DNA]</scope>
    <source>
        <strain evidence="1 2">CGMCC 4.6945</strain>
    </source>
</reference>
<keyword evidence="1" id="KW-0547">Nucleotide-binding</keyword>